<feature type="compositionally biased region" description="Low complexity" evidence="1">
    <location>
        <begin position="455"/>
        <end position="465"/>
    </location>
</feature>
<dbReference type="STRING" id="83784.SAMN05192564_10639"/>
<feature type="compositionally biased region" description="Basic residues" evidence="1">
    <location>
        <begin position="466"/>
        <end position="480"/>
    </location>
</feature>
<keyword evidence="2" id="KW-0812">Transmembrane</keyword>
<dbReference type="OrthoDB" id="9007508at2"/>
<name>A0A1H4GH91_9BURK</name>
<proteinExistence type="predicted"/>
<dbReference type="AlphaFoldDB" id="A0A1H4GH91"/>
<accession>A0A1H4GH91</accession>
<protein>
    <recommendedName>
        <fullName evidence="5">Cell wall surface anchor family protein</fullName>
    </recommendedName>
</protein>
<feature type="region of interest" description="Disordered" evidence="1">
    <location>
        <begin position="1"/>
        <end position="34"/>
    </location>
</feature>
<feature type="compositionally biased region" description="Polar residues" evidence="1">
    <location>
        <begin position="290"/>
        <end position="314"/>
    </location>
</feature>
<gene>
    <name evidence="3" type="ORF">SAMN05192564_10639</name>
</gene>
<evidence type="ECO:0000256" key="1">
    <source>
        <dbReference type="SAM" id="MobiDB-lite"/>
    </source>
</evidence>
<feature type="compositionally biased region" description="Polar residues" evidence="1">
    <location>
        <begin position="332"/>
        <end position="345"/>
    </location>
</feature>
<feature type="region of interest" description="Disordered" evidence="1">
    <location>
        <begin position="186"/>
        <end position="211"/>
    </location>
</feature>
<dbReference type="EMBL" id="FNRQ01000006">
    <property type="protein sequence ID" value="SEB08969.1"/>
    <property type="molecule type" value="Genomic_DNA"/>
</dbReference>
<organism evidence="3 4">
    <name type="scientific">Paraburkholderia sartisoli</name>
    <dbReference type="NCBI Taxonomy" id="83784"/>
    <lineage>
        <taxon>Bacteria</taxon>
        <taxon>Pseudomonadati</taxon>
        <taxon>Pseudomonadota</taxon>
        <taxon>Betaproteobacteria</taxon>
        <taxon>Burkholderiales</taxon>
        <taxon>Burkholderiaceae</taxon>
        <taxon>Paraburkholderia</taxon>
    </lineage>
</organism>
<sequence>MADSADLAASPNSRTRRAGSAQRRETTVSTETENKLARAARSAQRLAQLSDVPRDDSTFDLFPDDPTRATLEAMTIDVRQGTLTGFELPAEVQAAVGITDDGDALAGESKPTRRVTRAAKIDEAASLSKQASVLDERVEPSTGDAAVETTAPASGIVASAQGVHAGSHAGASAVAEVAALTTSADADSQTSVPAEAANPTHNASAKRTGGSADAAAAAKSAAATPAVSGQPAEARVTAPVIPAAPSASSAGLRQAVAARANETASASQPGASSPRVASTVAKVASAPRDANTSGENAASSDVATSTAGAPRTSSPGFGAPARPTPAGAASRSFGTPQTSSATNTAAPELDRARATAFADTVDALYGVIADQRRAATDHSRRMKWMLSIVVAALLVTVAIGITQTLLLMRLTRDSTAQQQRIEQMMLNQQATLSTLLDTDSATVSAPAIVPVAPAAPAPDAATKHPAVTRHAHKAKTKPAR</sequence>
<evidence type="ECO:0000313" key="3">
    <source>
        <dbReference type="EMBL" id="SEB08969.1"/>
    </source>
</evidence>
<feature type="compositionally biased region" description="Polar residues" evidence="1">
    <location>
        <begin position="262"/>
        <end position="271"/>
    </location>
</feature>
<feature type="region of interest" description="Disordered" evidence="1">
    <location>
        <begin position="260"/>
        <end position="347"/>
    </location>
</feature>
<evidence type="ECO:0008006" key="5">
    <source>
        <dbReference type="Google" id="ProtNLM"/>
    </source>
</evidence>
<reference evidence="4" key="1">
    <citation type="submission" date="2016-10" db="EMBL/GenBank/DDBJ databases">
        <authorList>
            <person name="Varghese N."/>
            <person name="Submissions S."/>
        </authorList>
    </citation>
    <scope>NUCLEOTIDE SEQUENCE [LARGE SCALE GENOMIC DNA]</scope>
    <source>
        <strain evidence="4">LMG 24000</strain>
    </source>
</reference>
<evidence type="ECO:0000313" key="4">
    <source>
        <dbReference type="Proteomes" id="UP000198638"/>
    </source>
</evidence>
<keyword evidence="2" id="KW-1133">Transmembrane helix</keyword>
<keyword evidence="4" id="KW-1185">Reference proteome</keyword>
<feature type="compositionally biased region" description="Basic and acidic residues" evidence="1">
    <location>
        <begin position="22"/>
        <end position="34"/>
    </location>
</feature>
<feature type="region of interest" description="Disordered" evidence="1">
    <location>
        <begin position="455"/>
        <end position="480"/>
    </location>
</feature>
<feature type="compositionally biased region" description="Low complexity" evidence="1">
    <location>
        <begin position="315"/>
        <end position="329"/>
    </location>
</feature>
<feature type="transmembrane region" description="Helical" evidence="2">
    <location>
        <begin position="384"/>
        <end position="408"/>
    </location>
</feature>
<keyword evidence="2" id="KW-0472">Membrane</keyword>
<evidence type="ECO:0000256" key="2">
    <source>
        <dbReference type="SAM" id="Phobius"/>
    </source>
</evidence>
<dbReference type="Proteomes" id="UP000198638">
    <property type="component" value="Unassembled WGS sequence"/>
</dbReference>